<keyword evidence="3" id="KW-1185">Reference proteome</keyword>
<comment type="caution">
    <text evidence="2">The sequence shown here is derived from an EMBL/GenBank/DDBJ whole genome shotgun (WGS) entry which is preliminary data.</text>
</comment>
<organism evidence="2 3">
    <name type="scientific">Desmophyllum pertusum</name>
    <dbReference type="NCBI Taxonomy" id="174260"/>
    <lineage>
        <taxon>Eukaryota</taxon>
        <taxon>Metazoa</taxon>
        <taxon>Cnidaria</taxon>
        <taxon>Anthozoa</taxon>
        <taxon>Hexacorallia</taxon>
        <taxon>Scleractinia</taxon>
        <taxon>Caryophylliina</taxon>
        <taxon>Caryophylliidae</taxon>
        <taxon>Desmophyllum</taxon>
    </lineage>
</organism>
<name>A0A9X0D2L7_9CNID</name>
<evidence type="ECO:0000313" key="3">
    <source>
        <dbReference type="Proteomes" id="UP001163046"/>
    </source>
</evidence>
<sequence>MLNGMFDFQTKLREKAELDREFDYREICTLKKQVSQESRENAKLRSHSRTVEKENQLLRELLAERSINPKTSAVFGDVSSSSTGSNNVQAGEPCRSSSSRTDSDGSSEEEPFVDALTEPAALTLDNN</sequence>
<reference evidence="2" key="1">
    <citation type="submission" date="2023-01" db="EMBL/GenBank/DDBJ databases">
        <title>Genome assembly of the deep-sea coral Lophelia pertusa.</title>
        <authorList>
            <person name="Herrera S."/>
            <person name="Cordes E."/>
        </authorList>
    </citation>
    <scope>NUCLEOTIDE SEQUENCE</scope>
    <source>
        <strain evidence="2">USNM1676648</strain>
        <tissue evidence="2">Polyp</tissue>
    </source>
</reference>
<feature type="compositionally biased region" description="Polar residues" evidence="1">
    <location>
        <begin position="78"/>
        <end position="89"/>
    </location>
</feature>
<dbReference type="AlphaFoldDB" id="A0A9X0D2L7"/>
<proteinExistence type="predicted"/>
<dbReference type="EMBL" id="MU825920">
    <property type="protein sequence ID" value="KAJ7382559.1"/>
    <property type="molecule type" value="Genomic_DNA"/>
</dbReference>
<accession>A0A9X0D2L7</accession>
<evidence type="ECO:0000313" key="2">
    <source>
        <dbReference type="EMBL" id="KAJ7382559.1"/>
    </source>
</evidence>
<protein>
    <submittedName>
        <fullName evidence="2">Uncharacterized protein</fullName>
    </submittedName>
</protein>
<evidence type="ECO:0000256" key="1">
    <source>
        <dbReference type="SAM" id="MobiDB-lite"/>
    </source>
</evidence>
<dbReference type="Proteomes" id="UP001163046">
    <property type="component" value="Unassembled WGS sequence"/>
</dbReference>
<feature type="region of interest" description="Disordered" evidence="1">
    <location>
        <begin position="72"/>
        <end position="127"/>
    </location>
</feature>
<gene>
    <name evidence="2" type="ORF">OS493_034195</name>
</gene>